<dbReference type="Proteomes" id="UP001625389">
    <property type="component" value="Unassembled WGS sequence"/>
</dbReference>
<keyword evidence="2" id="KW-1185">Reference proteome</keyword>
<protein>
    <submittedName>
        <fullName evidence="1">Uncharacterized protein</fullName>
    </submittedName>
</protein>
<evidence type="ECO:0000313" key="1">
    <source>
        <dbReference type="EMBL" id="MFL2029272.1"/>
    </source>
</evidence>
<organism evidence="1 2">
    <name type="scientific">Loigolactobacillus zhaoyuanensis</name>
    <dbReference type="NCBI Taxonomy" id="2486017"/>
    <lineage>
        <taxon>Bacteria</taxon>
        <taxon>Bacillati</taxon>
        <taxon>Bacillota</taxon>
        <taxon>Bacilli</taxon>
        <taxon>Lactobacillales</taxon>
        <taxon>Lactobacillaceae</taxon>
        <taxon>Loigolactobacillus</taxon>
    </lineage>
</organism>
<proteinExistence type="predicted"/>
<dbReference type="EMBL" id="JBGQPK010000021">
    <property type="protein sequence ID" value="MFL2029272.1"/>
    <property type="molecule type" value="Genomic_DNA"/>
</dbReference>
<name>A0ABW8UBV5_9LACO</name>
<accession>A0ABW8UBV5</accession>
<dbReference type="RefSeq" id="WP_407137311.1">
    <property type="nucleotide sequence ID" value="NZ_JBGQPK010000021.1"/>
</dbReference>
<sequence length="189" mass="22029">MKFITEHEIKFHYKQAPFKTYYLADNCRLTPEARQFLSDHRIDLTKQVLVPEAKAEEVTIPTEVTTRRNQLLYNMIRIDFYEIALLMKPVDSQFSQSLFKTAEALTNDTVDTKLVEFTNSKGFTLKQDAFKISYFHVLSQYGALIIKLAHTGSAIELLACELPQQEQQTVKQILTQLAWMMDQLMRKEK</sequence>
<comment type="caution">
    <text evidence="1">The sequence shown here is derived from an EMBL/GenBank/DDBJ whole genome shotgun (WGS) entry which is preliminary data.</text>
</comment>
<gene>
    <name evidence="1" type="ORF">ACEN34_06535</name>
</gene>
<reference evidence="1 2" key="1">
    <citation type="submission" date="2024-08" db="EMBL/GenBank/DDBJ databases">
        <authorList>
            <person name="Arias E."/>
        </authorList>
    </citation>
    <scope>NUCLEOTIDE SEQUENCE [LARGE SCALE GENOMIC DNA]</scope>
    <source>
        <strain evidence="1 2">FAM 25317</strain>
    </source>
</reference>
<evidence type="ECO:0000313" key="2">
    <source>
        <dbReference type="Proteomes" id="UP001625389"/>
    </source>
</evidence>